<dbReference type="AlphaFoldDB" id="A0A7R9L8A5"/>
<feature type="compositionally biased region" description="Polar residues" evidence="1">
    <location>
        <begin position="1"/>
        <end position="23"/>
    </location>
</feature>
<organism evidence="3">
    <name type="scientific">Medioppia subpectinata</name>
    <dbReference type="NCBI Taxonomy" id="1979941"/>
    <lineage>
        <taxon>Eukaryota</taxon>
        <taxon>Metazoa</taxon>
        <taxon>Ecdysozoa</taxon>
        <taxon>Arthropoda</taxon>
        <taxon>Chelicerata</taxon>
        <taxon>Arachnida</taxon>
        <taxon>Acari</taxon>
        <taxon>Acariformes</taxon>
        <taxon>Sarcoptiformes</taxon>
        <taxon>Oribatida</taxon>
        <taxon>Brachypylina</taxon>
        <taxon>Oppioidea</taxon>
        <taxon>Oppiidae</taxon>
        <taxon>Medioppia</taxon>
    </lineage>
</organism>
<keyword evidence="2" id="KW-1133">Transmembrane helix</keyword>
<dbReference type="OrthoDB" id="10522745at2759"/>
<feature type="transmembrane region" description="Helical" evidence="2">
    <location>
        <begin position="135"/>
        <end position="158"/>
    </location>
</feature>
<dbReference type="EMBL" id="OC872541">
    <property type="protein sequence ID" value="CAD7635906.1"/>
    <property type="molecule type" value="Genomic_DNA"/>
</dbReference>
<protein>
    <submittedName>
        <fullName evidence="3">Uncharacterized protein</fullName>
    </submittedName>
</protein>
<name>A0A7R9L8A5_9ACAR</name>
<reference evidence="3" key="1">
    <citation type="submission" date="2020-11" db="EMBL/GenBank/DDBJ databases">
        <authorList>
            <person name="Tran Van P."/>
        </authorList>
    </citation>
    <scope>NUCLEOTIDE SEQUENCE</scope>
</reference>
<feature type="region of interest" description="Disordered" evidence="1">
    <location>
        <begin position="1"/>
        <end position="27"/>
    </location>
</feature>
<feature type="non-terminal residue" evidence="3">
    <location>
        <position position="1"/>
    </location>
</feature>
<keyword evidence="2" id="KW-0472">Membrane</keyword>
<evidence type="ECO:0000313" key="3">
    <source>
        <dbReference type="EMBL" id="CAD7635906.1"/>
    </source>
</evidence>
<dbReference type="EMBL" id="CAJPIZ010017966">
    <property type="protein sequence ID" value="CAG2116336.1"/>
    <property type="molecule type" value="Genomic_DNA"/>
</dbReference>
<evidence type="ECO:0000313" key="4">
    <source>
        <dbReference type="Proteomes" id="UP000759131"/>
    </source>
</evidence>
<evidence type="ECO:0000256" key="1">
    <source>
        <dbReference type="SAM" id="MobiDB-lite"/>
    </source>
</evidence>
<evidence type="ECO:0000256" key="2">
    <source>
        <dbReference type="SAM" id="Phobius"/>
    </source>
</evidence>
<accession>A0A7R9L8A5</accession>
<dbReference type="Proteomes" id="UP000759131">
    <property type="component" value="Unassembled WGS sequence"/>
</dbReference>
<proteinExistence type="predicted"/>
<gene>
    <name evidence="3" type="ORF">OSB1V03_LOCUS16297</name>
</gene>
<keyword evidence="4" id="KW-1185">Reference proteome</keyword>
<sequence>DCGSSLVNPDSDNEQTEQISQPLSRRKSSLNEINIASINCEHNNNNNNTSARNTANNVNESQNHRLVGQHVFNNSDNDSDYEDVKYDAEYDDQNTSENKTVVNFIEYKYLVNLFNDSCDGRVGDYMRSIVKDFRYIFSLTLLMIAMVIVVKSLVPIAFPCECRHSQSNSVIISY</sequence>
<keyword evidence="2" id="KW-0812">Transmembrane</keyword>